<comment type="subcellular location">
    <subcellularLocation>
        <location evidence="7">Cytoplasm</location>
    </subcellularLocation>
</comment>
<dbReference type="Gene3D" id="3.40.50.1470">
    <property type="entry name" value="Peptidyl-tRNA hydrolase"/>
    <property type="match status" value="1"/>
</dbReference>
<evidence type="ECO:0000256" key="3">
    <source>
        <dbReference type="ARBA" id="ARBA00022801"/>
    </source>
</evidence>
<feature type="binding site" evidence="7">
    <location>
        <position position="68"/>
    </location>
    <ligand>
        <name>tRNA</name>
        <dbReference type="ChEBI" id="CHEBI:17843"/>
    </ligand>
</feature>
<dbReference type="AlphaFoldDB" id="A0A8J2Y799"/>
<dbReference type="GO" id="GO:0004045">
    <property type="term" value="F:peptidyl-tRNA hydrolase activity"/>
    <property type="evidence" value="ECO:0007669"/>
    <property type="project" value="UniProtKB-UniRule"/>
</dbReference>
<protein>
    <recommendedName>
        <fullName evidence="6 7">Peptidyl-tRNA hydrolase</fullName>
        <shortName evidence="7">Pth</shortName>
        <ecNumber evidence="1 7">3.1.1.29</ecNumber>
    </recommendedName>
</protein>
<dbReference type="SUPFAM" id="SSF53178">
    <property type="entry name" value="Peptidyl-tRNA hydrolase-like"/>
    <property type="match status" value="1"/>
</dbReference>
<feature type="binding site" evidence="7">
    <location>
        <position position="116"/>
    </location>
    <ligand>
        <name>tRNA</name>
        <dbReference type="ChEBI" id="CHEBI:17843"/>
    </ligand>
</feature>
<comment type="function">
    <text evidence="7">Catalyzes the release of premature peptidyl moieties from peptidyl-tRNA molecules trapped in stalled 50S ribosomal subunits, and thus maintains levels of free tRNAs and 50S ribosomes.</text>
</comment>
<keyword evidence="12" id="KW-1185">Reference proteome</keyword>
<evidence type="ECO:0000256" key="7">
    <source>
        <dbReference type="HAMAP-Rule" id="MF_00083"/>
    </source>
</evidence>
<evidence type="ECO:0000256" key="8">
    <source>
        <dbReference type="RuleBase" id="RU000673"/>
    </source>
</evidence>
<dbReference type="RefSeq" id="WP_188159728.1">
    <property type="nucleotide sequence ID" value="NZ_BMGH01000001.1"/>
</dbReference>
<feature type="site" description="Stabilizes the basic form of H active site to accept a proton" evidence="7">
    <location>
        <position position="95"/>
    </location>
</feature>
<evidence type="ECO:0000256" key="10">
    <source>
        <dbReference type="SAM" id="MobiDB-lite"/>
    </source>
</evidence>
<keyword evidence="7" id="KW-0963">Cytoplasm</keyword>
<dbReference type="GO" id="GO:0005737">
    <property type="term" value="C:cytoplasm"/>
    <property type="evidence" value="ECO:0007669"/>
    <property type="project" value="UniProtKB-SubCell"/>
</dbReference>
<dbReference type="CDD" id="cd00462">
    <property type="entry name" value="PTH"/>
    <property type="match status" value="1"/>
</dbReference>
<keyword evidence="2 7" id="KW-0820">tRNA-binding</keyword>
<feature type="site" description="Discriminates between blocked and unblocked aminoacyl-tRNA" evidence="7">
    <location>
        <position position="9"/>
    </location>
</feature>
<comment type="function">
    <text evidence="7">Hydrolyzes ribosome-free peptidyl-tRNAs (with 1 or more amino acids incorporated), which drop off the ribosome during protein synthesis, or as a result of ribosome stalling.</text>
</comment>
<name>A0A8J2Y799_9PROT</name>
<evidence type="ECO:0000256" key="1">
    <source>
        <dbReference type="ARBA" id="ARBA00013260"/>
    </source>
</evidence>
<dbReference type="InterPro" id="IPR001328">
    <property type="entry name" value="Pept_tRNA_hydro"/>
</dbReference>
<dbReference type="EC" id="3.1.1.29" evidence="1 7"/>
<dbReference type="GO" id="GO:0006515">
    <property type="term" value="P:protein quality control for misfolded or incompletely synthesized proteins"/>
    <property type="evidence" value="ECO:0007669"/>
    <property type="project" value="UniProtKB-UniRule"/>
</dbReference>
<keyword evidence="4 7" id="KW-0694">RNA-binding</keyword>
<evidence type="ECO:0000313" key="11">
    <source>
        <dbReference type="EMBL" id="GGC99141.1"/>
    </source>
</evidence>
<dbReference type="GO" id="GO:0072344">
    <property type="term" value="P:rescue of stalled ribosome"/>
    <property type="evidence" value="ECO:0007669"/>
    <property type="project" value="UniProtKB-UniRule"/>
</dbReference>
<evidence type="ECO:0000256" key="4">
    <source>
        <dbReference type="ARBA" id="ARBA00022884"/>
    </source>
</evidence>
<dbReference type="PANTHER" id="PTHR17224">
    <property type="entry name" value="PEPTIDYL-TRNA HYDROLASE"/>
    <property type="match status" value="1"/>
</dbReference>
<gene>
    <name evidence="7 11" type="primary">pth</name>
    <name evidence="11" type="ORF">GCM10011342_05170</name>
</gene>
<evidence type="ECO:0000256" key="9">
    <source>
        <dbReference type="RuleBase" id="RU004320"/>
    </source>
</evidence>
<evidence type="ECO:0000313" key="12">
    <source>
        <dbReference type="Proteomes" id="UP000613582"/>
    </source>
</evidence>
<comment type="subunit">
    <text evidence="7">Monomer.</text>
</comment>
<feature type="binding site" evidence="7">
    <location>
        <position position="70"/>
    </location>
    <ligand>
        <name>tRNA</name>
        <dbReference type="ChEBI" id="CHEBI:17843"/>
    </ligand>
</feature>
<dbReference type="InterPro" id="IPR036416">
    <property type="entry name" value="Pept_tRNA_hydro_sf"/>
</dbReference>
<dbReference type="Pfam" id="PF01195">
    <property type="entry name" value="Pept_tRNA_hydro"/>
    <property type="match status" value="1"/>
</dbReference>
<sequence length="250" mass="27020">MLLIVGLGNPEDKYAGNRHNIGFMIADAIAARYNFPPARTKFSGLVTEGLLDGHGERIKALILKPQTFYNDSGRAVREAAQFYKIEPEDIVVFHDELDLAPAKLRMKTGGGTAGNNGLKSITAHLDGDFRRARVGIGHPGDKNRVLHYVLGDFSKAERNDWVDDMIDACADAAPLLGARNDADARFMSRVALRLNPPRKTGGAETHQADRSPAGMDATANAASTPSRQPDGKQKKPAGPFDKLKGLFGSE</sequence>
<dbReference type="EMBL" id="BMGH01000001">
    <property type="protein sequence ID" value="GGC99141.1"/>
    <property type="molecule type" value="Genomic_DNA"/>
</dbReference>
<evidence type="ECO:0000256" key="6">
    <source>
        <dbReference type="ARBA" id="ARBA00050038"/>
    </source>
</evidence>
<feature type="region of interest" description="Disordered" evidence="10">
    <location>
        <begin position="193"/>
        <end position="250"/>
    </location>
</feature>
<comment type="similarity">
    <text evidence="5 7 9">Belongs to the PTH family.</text>
</comment>
<feature type="binding site" evidence="7">
    <location>
        <position position="14"/>
    </location>
    <ligand>
        <name>tRNA</name>
        <dbReference type="ChEBI" id="CHEBI:17843"/>
    </ligand>
</feature>
<dbReference type="InterPro" id="IPR018171">
    <property type="entry name" value="Pept_tRNA_hydro_CS"/>
</dbReference>
<evidence type="ECO:0000256" key="2">
    <source>
        <dbReference type="ARBA" id="ARBA00022555"/>
    </source>
</evidence>
<comment type="caution">
    <text evidence="11">The sequence shown here is derived from an EMBL/GenBank/DDBJ whole genome shotgun (WGS) entry which is preliminary data.</text>
</comment>
<accession>A0A8J2Y799</accession>
<dbReference type="PANTHER" id="PTHR17224:SF1">
    <property type="entry name" value="PEPTIDYL-TRNA HYDROLASE"/>
    <property type="match status" value="1"/>
</dbReference>
<reference evidence="11" key="1">
    <citation type="journal article" date="2014" name="Int. J. Syst. Evol. Microbiol.">
        <title>Complete genome sequence of Corynebacterium casei LMG S-19264T (=DSM 44701T), isolated from a smear-ripened cheese.</title>
        <authorList>
            <consortium name="US DOE Joint Genome Institute (JGI-PGF)"/>
            <person name="Walter F."/>
            <person name="Albersmeier A."/>
            <person name="Kalinowski J."/>
            <person name="Ruckert C."/>
        </authorList>
    </citation>
    <scope>NUCLEOTIDE SEQUENCE</scope>
    <source>
        <strain evidence="11">CGMCC 1.12921</strain>
    </source>
</reference>
<comment type="catalytic activity">
    <reaction evidence="7 8">
        <text>an N-acyl-L-alpha-aminoacyl-tRNA + H2O = an N-acyl-L-amino acid + a tRNA + H(+)</text>
        <dbReference type="Rhea" id="RHEA:54448"/>
        <dbReference type="Rhea" id="RHEA-COMP:10123"/>
        <dbReference type="Rhea" id="RHEA-COMP:13883"/>
        <dbReference type="ChEBI" id="CHEBI:15377"/>
        <dbReference type="ChEBI" id="CHEBI:15378"/>
        <dbReference type="ChEBI" id="CHEBI:59874"/>
        <dbReference type="ChEBI" id="CHEBI:78442"/>
        <dbReference type="ChEBI" id="CHEBI:138191"/>
        <dbReference type="EC" id="3.1.1.29"/>
    </reaction>
</comment>
<feature type="active site" description="Proton acceptor" evidence="7">
    <location>
        <position position="19"/>
    </location>
</feature>
<dbReference type="GO" id="GO:0000049">
    <property type="term" value="F:tRNA binding"/>
    <property type="evidence" value="ECO:0007669"/>
    <property type="project" value="UniProtKB-UniRule"/>
</dbReference>
<dbReference type="PROSITE" id="PS01195">
    <property type="entry name" value="PEPT_TRNA_HYDROL_1"/>
    <property type="match status" value="1"/>
</dbReference>
<dbReference type="HAMAP" id="MF_00083">
    <property type="entry name" value="Pept_tRNA_hydro_bact"/>
    <property type="match status" value="1"/>
</dbReference>
<dbReference type="Proteomes" id="UP000613582">
    <property type="component" value="Unassembled WGS sequence"/>
</dbReference>
<proteinExistence type="inferred from homology"/>
<organism evidence="11 12">
    <name type="scientific">Aquisalinus flavus</name>
    <dbReference type="NCBI Taxonomy" id="1526572"/>
    <lineage>
        <taxon>Bacteria</taxon>
        <taxon>Pseudomonadati</taxon>
        <taxon>Pseudomonadota</taxon>
        <taxon>Alphaproteobacteria</taxon>
        <taxon>Parvularculales</taxon>
        <taxon>Parvularculaceae</taxon>
        <taxon>Aquisalinus</taxon>
    </lineage>
</organism>
<evidence type="ECO:0000256" key="5">
    <source>
        <dbReference type="ARBA" id="ARBA00038063"/>
    </source>
</evidence>
<dbReference type="FunFam" id="3.40.50.1470:FF:000001">
    <property type="entry name" value="Peptidyl-tRNA hydrolase"/>
    <property type="match status" value="1"/>
</dbReference>
<reference evidence="11" key="2">
    <citation type="submission" date="2020-09" db="EMBL/GenBank/DDBJ databases">
        <authorList>
            <person name="Sun Q."/>
            <person name="Zhou Y."/>
        </authorList>
    </citation>
    <scope>NUCLEOTIDE SEQUENCE</scope>
    <source>
        <strain evidence="11">CGMCC 1.12921</strain>
    </source>
</reference>
<keyword evidence="3 7" id="KW-0378">Hydrolase</keyword>
<dbReference type="NCBIfam" id="TIGR00447">
    <property type="entry name" value="pth"/>
    <property type="match status" value="1"/>
</dbReference>